<dbReference type="PROSITE" id="PS51352">
    <property type="entry name" value="THIOREDOXIN_2"/>
    <property type="match status" value="1"/>
</dbReference>
<evidence type="ECO:0000256" key="3">
    <source>
        <dbReference type="ARBA" id="ARBA00023002"/>
    </source>
</evidence>
<keyword evidence="5" id="KW-0676">Redox-active center</keyword>
<feature type="domain" description="Thioredoxin" evidence="6">
    <location>
        <begin position="17"/>
        <end position="163"/>
    </location>
</feature>
<dbReference type="EMBL" id="CP123443">
    <property type="protein sequence ID" value="WGK69018.1"/>
    <property type="molecule type" value="Genomic_DNA"/>
</dbReference>
<accession>A0ABY8MGI7</accession>
<dbReference type="PANTHER" id="PTHR43110">
    <property type="entry name" value="THIOL PEROXIDASE"/>
    <property type="match status" value="1"/>
</dbReference>
<evidence type="ECO:0000256" key="2">
    <source>
        <dbReference type="ARBA" id="ARBA00022862"/>
    </source>
</evidence>
<dbReference type="InterPro" id="IPR002065">
    <property type="entry name" value="TPX"/>
</dbReference>
<dbReference type="NCBIfam" id="NF001808">
    <property type="entry name" value="PRK00522.1"/>
    <property type="match status" value="1"/>
</dbReference>
<keyword evidence="8" id="KW-1185">Reference proteome</keyword>
<dbReference type="Gene3D" id="3.40.30.10">
    <property type="entry name" value="Glutaredoxin"/>
    <property type="match status" value="1"/>
</dbReference>
<dbReference type="Proteomes" id="UP001228690">
    <property type="component" value="Chromosome"/>
</dbReference>
<evidence type="ECO:0000256" key="5">
    <source>
        <dbReference type="ARBA" id="ARBA00023284"/>
    </source>
</evidence>
<dbReference type="CDD" id="cd03014">
    <property type="entry name" value="PRX_Atyp2cys"/>
    <property type="match status" value="1"/>
</dbReference>
<reference evidence="7 8" key="1">
    <citation type="submission" date="2023-04" db="EMBL/GenBank/DDBJ databases">
        <title>Spirochaete genome identified in red abalone sample constitutes a novel genus.</title>
        <authorList>
            <person name="Sharma S.P."/>
            <person name="Purcell C.M."/>
            <person name="Hyde J.R."/>
            <person name="Severin A.J."/>
        </authorList>
    </citation>
    <scope>NUCLEOTIDE SEQUENCE [LARGE SCALE GENOMIC DNA]</scope>
    <source>
        <strain evidence="7 8">SP-2023</strain>
    </source>
</reference>
<dbReference type="PANTHER" id="PTHR43110:SF1">
    <property type="entry name" value="THIOL PEROXIDASE"/>
    <property type="match status" value="1"/>
</dbReference>
<organism evidence="7 8">
    <name type="scientific">Candidatus Haliotispira prima</name>
    <dbReference type="NCBI Taxonomy" id="3034016"/>
    <lineage>
        <taxon>Bacteria</taxon>
        <taxon>Pseudomonadati</taxon>
        <taxon>Spirochaetota</taxon>
        <taxon>Spirochaetia</taxon>
        <taxon>Spirochaetales</taxon>
        <taxon>Spirochaetaceae</taxon>
        <taxon>Candidatus Haliotispira</taxon>
    </lineage>
</organism>
<dbReference type="GO" id="GO:0004601">
    <property type="term" value="F:peroxidase activity"/>
    <property type="evidence" value="ECO:0007669"/>
    <property type="project" value="UniProtKB-KW"/>
</dbReference>
<dbReference type="InterPro" id="IPR018219">
    <property type="entry name" value="Tpx_CS"/>
</dbReference>
<dbReference type="PROSITE" id="PS01265">
    <property type="entry name" value="TPX"/>
    <property type="match status" value="1"/>
</dbReference>
<evidence type="ECO:0000256" key="4">
    <source>
        <dbReference type="ARBA" id="ARBA00023157"/>
    </source>
</evidence>
<dbReference type="InterPro" id="IPR013766">
    <property type="entry name" value="Thioredoxin_domain"/>
</dbReference>
<keyword evidence="2" id="KW-0049">Antioxidant</keyword>
<dbReference type="InterPro" id="IPR036249">
    <property type="entry name" value="Thioredoxin-like_sf"/>
</dbReference>
<proteinExistence type="predicted"/>
<dbReference type="SUPFAM" id="SSF52833">
    <property type="entry name" value="Thioredoxin-like"/>
    <property type="match status" value="1"/>
</dbReference>
<evidence type="ECO:0000313" key="8">
    <source>
        <dbReference type="Proteomes" id="UP001228690"/>
    </source>
</evidence>
<keyword evidence="1 7" id="KW-0575">Peroxidase</keyword>
<dbReference type="InterPro" id="IPR050455">
    <property type="entry name" value="Tpx_Peroxidase_subfamily"/>
</dbReference>
<dbReference type="RefSeq" id="WP_326927206.1">
    <property type="nucleotide sequence ID" value="NZ_CP123443.1"/>
</dbReference>
<gene>
    <name evidence="7" type="primary">tpx</name>
    <name evidence="7" type="ORF">P0082_11115</name>
</gene>
<keyword evidence="3 7" id="KW-0560">Oxidoreductase</keyword>
<keyword evidence="4" id="KW-1015">Disulfide bond</keyword>
<evidence type="ECO:0000259" key="6">
    <source>
        <dbReference type="PROSITE" id="PS51352"/>
    </source>
</evidence>
<dbReference type="InterPro" id="IPR013740">
    <property type="entry name" value="Redoxin"/>
</dbReference>
<evidence type="ECO:0000256" key="1">
    <source>
        <dbReference type="ARBA" id="ARBA00022559"/>
    </source>
</evidence>
<sequence length="163" mass="17570">MSTKFHGNEVSLKGQFVTVGQTVKDSALVKGDLGDWMLSEQKGKIVLNIYPSIDTPTCAQSTERFNKEAEALSGVRVVCVSKDLPFAQQRFCSAKGIDKIDTLSAFRNSSFGTDYGVEIAAGPLAGLFARAVVIVENGKIIYAQMVSDISEEPNYEAALAALR</sequence>
<protein>
    <submittedName>
        <fullName evidence="7">Thiol peroxidase</fullName>
        <ecNumber evidence="7">1.11.1.-</ecNumber>
    </submittedName>
</protein>
<name>A0ABY8MGI7_9SPIO</name>
<dbReference type="Pfam" id="PF08534">
    <property type="entry name" value="Redoxin"/>
    <property type="match status" value="1"/>
</dbReference>
<evidence type="ECO:0000313" key="7">
    <source>
        <dbReference type="EMBL" id="WGK69018.1"/>
    </source>
</evidence>
<dbReference type="EC" id="1.11.1.-" evidence="7"/>